<dbReference type="SUPFAM" id="SSF52540">
    <property type="entry name" value="P-loop containing nucleoside triphosphate hydrolases"/>
    <property type="match status" value="1"/>
</dbReference>
<dbReference type="InterPro" id="IPR017911">
    <property type="entry name" value="MacB-like_ATP-bd"/>
</dbReference>
<dbReference type="InterPro" id="IPR003439">
    <property type="entry name" value="ABC_transporter-like_ATP-bd"/>
</dbReference>
<reference evidence="6 7" key="2">
    <citation type="journal article" date="2010" name="Proc. Natl. Acad. Sci. U.S.A.">
        <title>Enigmatic, ultrasmall, uncultivated Archaea.</title>
        <authorList>
            <person name="Baker B.J."/>
            <person name="Comolli L.R."/>
            <person name="Dick G.J."/>
            <person name="Hauser L.J."/>
            <person name="Hyatt D."/>
            <person name="Dill B.D."/>
            <person name="Land M.L."/>
            <person name="Verberkmoes N.C."/>
            <person name="Hettich R.L."/>
            <person name="Banfield J.F."/>
        </authorList>
    </citation>
    <scope>NUCLEOTIDE SEQUENCE [LARGE SCALE GENOMIC DNA]</scope>
    <source>
        <strain evidence="6">ARMAN-2</strain>
    </source>
</reference>
<accession>C7DH52</accession>
<keyword evidence="7" id="KW-1185">Reference proteome</keyword>
<keyword evidence="3" id="KW-0547">Nucleotide-binding</keyword>
<keyword evidence="4 6" id="KW-0067">ATP-binding</keyword>
<dbReference type="PROSITE" id="PS00211">
    <property type="entry name" value="ABC_TRANSPORTER_1"/>
    <property type="match status" value="1"/>
</dbReference>
<dbReference type="PROSITE" id="PS50893">
    <property type="entry name" value="ABC_TRANSPORTER_2"/>
    <property type="match status" value="1"/>
</dbReference>
<gene>
    <name evidence="6" type="ORF">UNLARM2_0398</name>
</gene>
<comment type="similarity">
    <text evidence="1">Belongs to the ABC transporter superfamily.</text>
</comment>
<dbReference type="InterPro" id="IPR003593">
    <property type="entry name" value="AAA+_ATPase"/>
</dbReference>
<dbReference type="GO" id="GO:0005524">
    <property type="term" value="F:ATP binding"/>
    <property type="evidence" value="ECO:0007669"/>
    <property type="project" value="UniProtKB-KW"/>
</dbReference>
<sequence>MPKAEDLTRYAISLRDVHKVYTNKAGMQYIALRGISLDIEKGDFVALMGPSGSGKTTLLDLMGTLDTPTSGRVIIDGTDTSEMNGNKLAELRNSTIGFVFQSYNLISYLSVLDNVTLPSKVKGVATKATIEDSEAMLAEVGLGEKLEKRPNELSGGEQQRVAIVRAFINKPRILLADEPTGNLDSKSAKVVLDILTRMCTENSTTVVLSTHDPEVAGFARHIIHIRDGLLENASSTRSYNYSLHDLMNEKEKQKKRHANDKK</sequence>
<dbReference type="GO" id="GO:0022857">
    <property type="term" value="F:transmembrane transporter activity"/>
    <property type="evidence" value="ECO:0007669"/>
    <property type="project" value="UniProtKB-ARBA"/>
</dbReference>
<evidence type="ECO:0000256" key="3">
    <source>
        <dbReference type="ARBA" id="ARBA00022741"/>
    </source>
</evidence>
<reference evidence="6 7" key="1">
    <citation type="journal article" date="2009" name="Genome Biol.">
        <title>Community-wide analysis of microbial genome sequence signatures.</title>
        <authorList>
            <person name="Dick G.J."/>
            <person name="Andersson A.F."/>
            <person name="Baker B.J."/>
            <person name="Simmons S.L."/>
            <person name="Thomas B.C."/>
            <person name="Yelton A.P."/>
            <person name="Banfield J.F."/>
        </authorList>
    </citation>
    <scope>NUCLEOTIDE SEQUENCE [LARGE SCALE GENOMIC DNA]</scope>
    <source>
        <strain evidence="6">ARMAN-2</strain>
    </source>
</reference>
<evidence type="ECO:0000256" key="2">
    <source>
        <dbReference type="ARBA" id="ARBA00022448"/>
    </source>
</evidence>
<dbReference type="GO" id="GO:0016887">
    <property type="term" value="F:ATP hydrolysis activity"/>
    <property type="evidence" value="ECO:0007669"/>
    <property type="project" value="InterPro"/>
</dbReference>
<evidence type="ECO:0000256" key="4">
    <source>
        <dbReference type="ARBA" id="ARBA00022840"/>
    </source>
</evidence>
<name>C7DH52_MICA2</name>
<dbReference type="Pfam" id="PF00005">
    <property type="entry name" value="ABC_tran"/>
    <property type="match status" value="1"/>
</dbReference>
<dbReference type="CDD" id="cd03255">
    <property type="entry name" value="ABC_MJ0796_LolCDE_FtsE"/>
    <property type="match status" value="1"/>
</dbReference>
<dbReference type="EMBL" id="GG697240">
    <property type="protein sequence ID" value="EET89954.1"/>
    <property type="molecule type" value="Genomic_DNA"/>
</dbReference>
<keyword evidence="2" id="KW-0813">Transport</keyword>
<dbReference type="InterPro" id="IPR017871">
    <property type="entry name" value="ABC_transporter-like_CS"/>
</dbReference>
<dbReference type="PANTHER" id="PTHR42798">
    <property type="entry name" value="LIPOPROTEIN-RELEASING SYSTEM ATP-BINDING PROTEIN LOLD"/>
    <property type="match status" value="1"/>
</dbReference>
<feature type="domain" description="ABC transporter" evidence="5">
    <location>
        <begin position="12"/>
        <end position="252"/>
    </location>
</feature>
<dbReference type="AlphaFoldDB" id="C7DH52"/>
<protein>
    <submittedName>
        <fullName evidence="6">ABC transporter, ATP-binding protein</fullName>
    </submittedName>
</protein>
<evidence type="ECO:0000313" key="7">
    <source>
        <dbReference type="Proteomes" id="UP000332487"/>
    </source>
</evidence>
<dbReference type="PANTHER" id="PTHR42798:SF7">
    <property type="entry name" value="ALPHA-D-RIBOSE 1-METHYLPHOSPHONATE 5-TRIPHOSPHATE SYNTHASE SUBUNIT PHNL"/>
    <property type="match status" value="1"/>
</dbReference>
<proteinExistence type="inferred from homology"/>
<dbReference type="Gene3D" id="3.40.50.300">
    <property type="entry name" value="P-loop containing nucleotide triphosphate hydrolases"/>
    <property type="match status" value="1"/>
</dbReference>
<dbReference type="SMART" id="SM00382">
    <property type="entry name" value="AAA"/>
    <property type="match status" value="1"/>
</dbReference>
<dbReference type="Proteomes" id="UP000332487">
    <property type="component" value="Unassembled WGS sequence"/>
</dbReference>
<evidence type="ECO:0000256" key="1">
    <source>
        <dbReference type="ARBA" id="ARBA00005417"/>
    </source>
</evidence>
<dbReference type="InterPro" id="IPR027417">
    <property type="entry name" value="P-loop_NTPase"/>
</dbReference>
<evidence type="ECO:0000259" key="5">
    <source>
        <dbReference type="PROSITE" id="PS50893"/>
    </source>
</evidence>
<evidence type="ECO:0000313" key="6">
    <source>
        <dbReference type="EMBL" id="EET89954.1"/>
    </source>
</evidence>
<organism evidence="6 7">
    <name type="scientific">Candidatus Micrarchaeum acidiphilum ARMAN-2</name>
    <dbReference type="NCBI Taxonomy" id="425595"/>
    <lineage>
        <taxon>Archaea</taxon>
        <taxon>Candidatus Micrarchaeota</taxon>
        <taxon>Candidatus Micrarchaeia</taxon>
        <taxon>Candidatus Micrarchaeales</taxon>
        <taxon>Candidatus Micrarchaeaceae</taxon>
        <taxon>Candidatus Micrarchaeum</taxon>
    </lineage>
</organism>
<dbReference type="GO" id="GO:0098796">
    <property type="term" value="C:membrane protein complex"/>
    <property type="evidence" value="ECO:0007669"/>
    <property type="project" value="UniProtKB-ARBA"/>
</dbReference>
<dbReference type="FunFam" id="3.40.50.300:FF:000032">
    <property type="entry name" value="Export ABC transporter ATP-binding protein"/>
    <property type="match status" value="1"/>
</dbReference>